<dbReference type="EMBL" id="CP000646">
    <property type="protein sequence ID" value="ABO92559.1"/>
    <property type="molecule type" value="Genomic_DNA"/>
</dbReference>
<dbReference type="KEGG" id="asa:ASA_P5G087"/>
<reference evidence="2" key="1">
    <citation type="journal article" date="2008" name="BMC Genomics">
        <title>The genome of Aeromonas salmonicida subsp. salmonicida A449: insights into the evolution of a fish pathogen.</title>
        <authorList>
            <person name="Reith M.E."/>
            <person name="Singh R.K."/>
            <person name="Curtis B."/>
            <person name="Boyd J.M."/>
            <person name="Bouevitch A."/>
            <person name="Kimball J."/>
            <person name="Munholland J."/>
            <person name="Murphy C."/>
            <person name="Sarty D."/>
            <person name="Williams J."/>
            <person name="Nash J.H."/>
            <person name="Johnson S.C."/>
            <person name="Brown L.L."/>
        </authorList>
    </citation>
    <scope>NUCLEOTIDE SEQUENCE [LARGE SCALE GENOMIC DNA]</scope>
    <source>
        <strain evidence="2">A449</strain>
        <plasmid evidence="2">pAsa5</plasmid>
    </source>
</reference>
<keyword evidence="1" id="KW-0614">Plasmid</keyword>
<organism evidence="1 2">
    <name type="scientific">Aeromonas salmonicida (strain A449)</name>
    <dbReference type="NCBI Taxonomy" id="382245"/>
    <lineage>
        <taxon>Bacteria</taxon>
        <taxon>Pseudomonadati</taxon>
        <taxon>Pseudomonadota</taxon>
        <taxon>Gammaproteobacteria</taxon>
        <taxon>Aeromonadales</taxon>
        <taxon>Aeromonadaceae</taxon>
        <taxon>Aeromonas</taxon>
    </lineage>
</organism>
<accession>A4SUI7</accession>
<sequence>MRSINKQDRQKLTNQGLFFCVHNAFYVQSPISHGKTTTQPGYNRLYHRLEHSNPQSRTLVCNALDRVLGGFSAKVGFRAFLHPDKDFCKVYMLVSTPTLPR</sequence>
<evidence type="ECO:0000313" key="1">
    <source>
        <dbReference type="EMBL" id="ABO92559.1"/>
    </source>
</evidence>
<dbReference type="AlphaFoldDB" id="A4SUI7"/>
<dbReference type="Proteomes" id="UP000000225">
    <property type="component" value="Plasmid 5"/>
</dbReference>
<evidence type="ECO:0000313" key="2">
    <source>
        <dbReference type="Proteomes" id="UP000000225"/>
    </source>
</evidence>
<dbReference type="HOGENOM" id="CLU_2285438_0_0_6"/>
<gene>
    <name evidence="1" type="ordered locus">ASA_P5G087</name>
</gene>
<proteinExistence type="predicted"/>
<protein>
    <submittedName>
        <fullName evidence="1">Uncharacterized protein</fullName>
    </submittedName>
</protein>
<name>A4SUI7_AERS4</name>
<geneLocation type="plasmid" evidence="2">
    <name>pAsa5</name>
</geneLocation>